<organism evidence="2 3">
    <name type="scientific">SAR86 cluster bacterium</name>
    <dbReference type="NCBI Taxonomy" id="2030880"/>
    <lineage>
        <taxon>Bacteria</taxon>
        <taxon>Pseudomonadati</taxon>
        <taxon>Pseudomonadota</taxon>
        <taxon>Gammaproteobacteria</taxon>
        <taxon>SAR86 cluster</taxon>
    </lineage>
</organism>
<protein>
    <submittedName>
        <fullName evidence="2">Amidase</fullName>
        <ecNumber evidence="2">3.5.1.4</ecNumber>
    </submittedName>
</protein>
<sequence length="516" mass="54464">MRRFFGQLVTLILLAACEPSEEPLFMSYDNTDILTLQAKMAAGELDARALTNYYLDRIEQLDRHGPALNAVIELNPDALAIADTLDQERRNGSVRGLLHGIPVLLKANIDTADKMATSAGSLALQNHYAARDAFIVTGLRAAGAIILGKTNLSEWANFRSNHSSSGWSSLGGQTRNAYDQTRNPCGSSSGSAVAVAAGLVSVAIGTETDGSIVCPASSNGIVGIKPTLGLVSRQGIIPIAHSQDTAGPMGRTVLDAAILYSVLIAEDINDTSAPPFPHELPDVLAAIENASLEGKRIGVWRNYAGANADARVEQILTNSLATLRRQGAVIVDDIQIETQGLRNAEFEVLLYEFKAGLNAYLATSGATLPDLQAIIIYNQQQAGRVMAFFGQETLELAQTKGPLDEQVYLDALHLSKALAQNGIDGAIKTHDLDALIAPTGGPTWLTDHVNGDRSSGISSASLAAVAGYPAVTLPAGYVEGLPVGLTFFGAAGTDAQLVALAHAFEQVKQVRVALEF</sequence>
<evidence type="ECO:0000259" key="1">
    <source>
        <dbReference type="Pfam" id="PF01425"/>
    </source>
</evidence>
<reference evidence="2" key="1">
    <citation type="submission" date="2020-05" db="EMBL/GenBank/DDBJ databases">
        <title>Sulfur intermediates as new biogeochemical hubs in an aquatic model microbial ecosystem.</title>
        <authorList>
            <person name="Vigneron A."/>
        </authorList>
    </citation>
    <scope>NUCLEOTIDE SEQUENCE</scope>
    <source>
        <strain evidence="2">Bin.250</strain>
    </source>
</reference>
<accession>A0A972VXA0</accession>
<dbReference type="SUPFAM" id="SSF75304">
    <property type="entry name" value="Amidase signature (AS) enzymes"/>
    <property type="match status" value="1"/>
</dbReference>
<dbReference type="GO" id="GO:0004040">
    <property type="term" value="F:amidase activity"/>
    <property type="evidence" value="ECO:0007669"/>
    <property type="project" value="UniProtKB-EC"/>
</dbReference>
<feature type="domain" description="Amidase" evidence="1">
    <location>
        <begin position="50"/>
        <end position="497"/>
    </location>
</feature>
<dbReference type="EMBL" id="JABMOJ010000105">
    <property type="protein sequence ID" value="NQV64282.1"/>
    <property type="molecule type" value="Genomic_DNA"/>
</dbReference>
<dbReference type="InterPro" id="IPR023631">
    <property type="entry name" value="Amidase_dom"/>
</dbReference>
<dbReference type="Proteomes" id="UP000754644">
    <property type="component" value="Unassembled WGS sequence"/>
</dbReference>
<proteinExistence type="predicted"/>
<name>A0A972VXA0_9GAMM</name>
<evidence type="ECO:0000313" key="3">
    <source>
        <dbReference type="Proteomes" id="UP000754644"/>
    </source>
</evidence>
<gene>
    <name evidence="2" type="ORF">HQ497_02855</name>
</gene>
<dbReference type="InterPro" id="IPR036928">
    <property type="entry name" value="AS_sf"/>
</dbReference>
<keyword evidence="2" id="KW-0378">Hydrolase</keyword>
<comment type="caution">
    <text evidence="2">The sequence shown here is derived from an EMBL/GenBank/DDBJ whole genome shotgun (WGS) entry which is preliminary data.</text>
</comment>
<dbReference type="EC" id="3.5.1.4" evidence="2"/>
<dbReference type="NCBIfam" id="NF006006">
    <property type="entry name" value="PRK08137.1"/>
    <property type="match status" value="1"/>
</dbReference>
<evidence type="ECO:0000313" key="2">
    <source>
        <dbReference type="EMBL" id="NQV64282.1"/>
    </source>
</evidence>
<dbReference type="PANTHER" id="PTHR42678:SF34">
    <property type="entry name" value="OS04G0183300 PROTEIN"/>
    <property type="match status" value="1"/>
</dbReference>
<dbReference type="PANTHER" id="PTHR42678">
    <property type="entry name" value="AMIDASE"/>
    <property type="match status" value="1"/>
</dbReference>
<dbReference type="Pfam" id="PF01425">
    <property type="entry name" value="Amidase"/>
    <property type="match status" value="1"/>
</dbReference>
<dbReference type="PROSITE" id="PS51257">
    <property type="entry name" value="PROKAR_LIPOPROTEIN"/>
    <property type="match status" value="1"/>
</dbReference>
<dbReference type="AlphaFoldDB" id="A0A972VXA0"/>
<dbReference type="Gene3D" id="3.90.1300.10">
    <property type="entry name" value="Amidase signature (AS) domain"/>
    <property type="match status" value="1"/>
</dbReference>